<dbReference type="Gene3D" id="3.40.50.2000">
    <property type="entry name" value="Glycogen Phosphorylase B"/>
    <property type="match status" value="1"/>
</dbReference>
<dbReference type="GO" id="GO:0016757">
    <property type="term" value="F:glycosyltransferase activity"/>
    <property type="evidence" value="ECO:0007669"/>
    <property type="project" value="UniProtKB-KW"/>
</dbReference>
<keyword evidence="5" id="KW-1185">Reference proteome</keyword>
<feature type="domain" description="Glycosyltransferase subfamily 4-like N-terminal" evidence="3">
    <location>
        <begin position="14"/>
        <end position="155"/>
    </location>
</feature>
<protein>
    <submittedName>
        <fullName evidence="4">Glycosyltransferase involved in cell wall bisynthesis</fullName>
    </submittedName>
</protein>
<evidence type="ECO:0000313" key="5">
    <source>
        <dbReference type="Proteomes" id="UP000198929"/>
    </source>
</evidence>
<keyword evidence="1" id="KW-0328">Glycosyltransferase</keyword>
<dbReference type="EMBL" id="FOGQ01000019">
    <property type="protein sequence ID" value="SES30871.1"/>
    <property type="molecule type" value="Genomic_DNA"/>
</dbReference>
<evidence type="ECO:0000256" key="2">
    <source>
        <dbReference type="ARBA" id="ARBA00022679"/>
    </source>
</evidence>
<dbReference type="STRING" id="1121357.SAMN05661109_02624"/>
<sequence length="371" mass="41090">MTKILLCTATDAEWGGLHENVAAFSKALIQNGNQVVALARHGNFSEVLSSIGVTVVPTDWANDLVESSDSVKRDHPDIDLIYATPIKSRRAALMLRHDLNAPLVMAFHGHYADEVGRWKGEVDRFIAVAPAIEQLLTGYALVPSWKTHTIYNGVSDHLFELEPLSLEDRISEGRARIVMASRLEPDKIQQQDAIFKLIGSLPKTASGKELEWEVVVLGDGSHRHAFENTAREFTRDIPHIYFDFRGWVEPSIVEDEMRNAVLTIGAGRTAIKSIAIGTPVFAVGKFDAVGLQWNENLDTGVWCNFGDYPLPQDSPRTQAFATQSTVKALSDPQLFLNIVHHARARIRGTHSQSLVDRQTLGALTPYIRGPL</sequence>
<evidence type="ECO:0000259" key="3">
    <source>
        <dbReference type="Pfam" id="PF13439"/>
    </source>
</evidence>
<evidence type="ECO:0000313" key="4">
    <source>
        <dbReference type="EMBL" id="SES30871.1"/>
    </source>
</evidence>
<name>A0A1H9WAS0_9CORY</name>
<organism evidence="4 5">
    <name type="scientific">Corynebacterium cystitidis DSM 20524</name>
    <dbReference type="NCBI Taxonomy" id="1121357"/>
    <lineage>
        <taxon>Bacteria</taxon>
        <taxon>Bacillati</taxon>
        <taxon>Actinomycetota</taxon>
        <taxon>Actinomycetes</taxon>
        <taxon>Mycobacteriales</taxon>
        <taxon>Corynebacteriaceae</taxon>
        <taxon>Corynebacterium</taxon>
    </lineage>
</organism>
<dbReference type="SUPFAM" id="SSF53756">
    <property type="entry name" value="UDP-Glycosyltransferase/glycogen phosphorylase"/>
    <property type="match status" value="1"/>
</dbReference>
<dbReference type="Proteomes" id="UP000198929">
    <property type="component" value="Unassembled WGS sequence"/>
</dbReference>
<dbReference type="RefSeq" id="WP_092260850.1">
    <property type="nucleotide sequence ID" value="NZ_CP047199.1"/>
</dbReference>
<dbReference type="Pfam" id="PF13439">
    <property type="entry name" value="Glyco_transf_4"/>
    <property type="match status" value="1"/>
</dbReference>
<gene>
    <name evidence="4" type="ORF">SAMN05661109_02624</name>
</gene>
<reference evidence="5" key="1">
    <citation type="submission" date="2016-10" db="EMBL/GenBank/DDBJ databases">
        <authorList>
            <person name="Varghese N."/>
            <person name="Submissions S."/>
        </authorList>
    </citation>
    <scope>NUCLEOTIDE SEQUENCE [LARGE SCALE GENOMIC DNA]</scope>
    <source>
        <strain evidence="5">DSM 20524</strain>
    </source>
</reference>
<accession>A0A1H9WAS0</accession>
<dbReference type="AlphaFoldDB" id="A0A1H9WAS0"/>
<dbReference type="InterPro" id="IPR028098">
    <property type="entry name" value="Glyco_trans_4-like_N"/>
</dbReference>
<proteinExistence type="predicted"/>
<evidence type="ECO:0000256" key="1">
    <source>
        <dbReference type="ARBA" id="ARBA00022676"/>
    </source>
</evidence>
<keyword evidence="2 4" id="KW-0808">Transferase</keyword>